<keyword evidence="5" id="KW-1185">Reference proteome</keyword>
<dbReference type="Proteomes" id="UP001212189">
    <property type="component" value="Chromosome"/>
</dbReference>
<dbReference type="KEGG" id="dce:O6P33_03970"/>
<evidence type="ECO:0000256" key="1">
    <source>
        <dbReference type="SAM" id="MobiDB-lite"/>
    </source>
</evidence>
<evidence type="ECO:0000313" key="5">
    <source>
        <dbReference type="Proteomes" id="UP001212189"/>
    </source>
</evidence>
<accession>A0AAF0AL06</accession>
<feature type="signal peptide" evidence="2">
    <location>
        <begin position="1"/>
        <end position="20"/>
    </location>
</feature>
<protein>
    <submittedName>
        <fullName evidence="4">DUF4124 domain-containing protein</fullName>
    </submittedName>
</protein>
<dbReference type="EMBL" id="CP114976">
    <property type="protein sequence ID" value="WBE26006.1"/>
    <property type="molecule type" value="Genomic_DNA"/>
</dbReference>
<feature type="chain" id="PRO_5042209317" evidence="2">
    <location>
        <begin position="21"/>
        <end position="150"/>
    </location>
</feature>
<dbReference type="RefSeq" id="WP_269818952.1">
    <property type="nucleotide sequence ID" value="NZ_CP114976.1"/>
</dbReference>
<gene>
    <name evidence="4" type="ORF">O6P33_03970</name>
</gene>
<reference evidence="4 5" key="1">
    <citation type="submission" date="2022-12" db="EMBL/GenBank/DDBJ databases">
        <title>Coexistence and Characterization of a Novel Tigecycline Resistance gene tet(X) variant and blaNDM-1 in a Pseudomonas caeni Isolate of Chicken Origin.</title>
        <authorList>
            <person name="Lu X."/>
            <person name="Zhang L."/>
            <person name="Li R."/>
            <person name="Wang Z."/>
        </authorList>
    </citation>
    <scope>NUCLEOTIDE SEQUENCE [LARGE SCALE GENOMIC DNA]</scope>
    <source>
        <strain evidence="4 5">CE14</strain>
    </source>
</reference>
<dbReference type="Pfam" id="PF13511">
    <property type="entry name" value="DUF4124"/>
    <property type="match status" value="1"/>
</dbReference>
<feature type="domain" description="DUF4124" evidence="3">
    <location>
        <begin position="10"/>
        <end position="62"/>
    </location>
</feature>
<organism evidence="4 5">
    <name type="scientific">Denitrificimonas caeni</name>
    <dbReference type="NCBI Taxonomy" id="521720"/>
    <lineage>
        <taxon>Bacteria</taxon>
        <taxon>Pseudomonadati</taxon>
        <taxon>Pseudomonadota</taxon>
        <taxon>Gammaproteobacteria</taxon>
        <taxon>Pseudomonadales</taxon>
        <taxon>Pseudomonadaceae</taxon>
        <taxon>Denitrificimonas</taxon>
    </lineage>
</organism>
<evidence type="ECO:0000259" key="3">
    <source>
        <dbReference type="Pfam" id="PF13511"/>
    </source>
</evidence>
<dbReference type="InterPro" id="IPR025392">
    <property type="entry name" value="DUF4124"/>
</dbReference>
<keyword evidence="2" id="KW-0732">Signal</keyword>
<proteinExistence type="predicted"/>
<feature type="region of interest" description="Disordered" evidence="1">
    <location>
        <begin position="56"/>
        <end position="81"/>
    </location>
</feature>
<evidence type="ECO:0000256" key="2">
    <source>
        <dbReference type="SAM" id="SignalP"/>
    </source>
</evidence>
<sequence length="150" mass="16725">MRRLATITSLLLVCSSSILAAPIYKWVDAQGTTHFGSEPPANQKVESINTKVFQPPVPEKTAGQAAAEEARKSSNTQADIDREVRKQIAEEEKALKKYCSEIRYNLAQLENNPRVLADIDGTPTRLSEEERQARIAEIKTAINERCTDIK</sequence>
<evidence type="ECO:0000313" key="4">
    <source>
        <dbReference type="EMBL" id="WBE26006.1"/>
    </source>
</evidence>
<dbReference type="AlphaFoldDB" id="A0AAF0AL06"/>
<name>A0AAF0AL06_9GAMM</name>